<gene>
    <name evidence="1" type="ORF">HH303_03225</name>
</gene>
<accession>A0A7Y0HDB1</accession>
<evidence type="ECO:0000313" key="1">
    <source>
        <dbReference type="EMBL" id="NMM43475.1"/>
    </source>
</evidence>
<protein>
    <submittedName>
        <fullName evidence="1">Uncharacterized protein</fullName>
    </submittedName>
</protein>
<comment type="caution">
    <text evidence="1">The sequence shown here is derived from an EMBL/GenBank/DDBJ whole genome shotgun (WGS) entry which is preliminary data.</text>
</comment>
<evidence type="ECO:0000313" key="2">
    <source>
        <dbReference type="Proteomes" id="UP000539372"/>
    </source>
</evidence>
<sequence>MTRGEYEDIEKKIADGYRLSVYLEPNPEIESLKKANDPYIEAYSLPHICVQNGQVWGATRSTHAIIEPGKGYSPGLGFAYSLTFPLYCIFFANNGKDAIDNTGFKIKLLSARQYRILEPRLHAPGEKVWSSDAPDDTDSLAASIHRGKAHRAVFRDQNGILRSHPLDLTFLFETGNRVELHLEHAFLPPPFVDPTEFEVRLRKLIPNFDTATAAPTFAAQTDAAPFSSYRKFGSDGTGQTYSEILTGQYSHYQSISVFADP</sequence>
<keyword evidence="2" id="KW-1185">Reference proteome</keyword>
<dbReference type="RefSeq" id="WP_169623749.1">
    <property type="nucleotide sequence ID" value="NZ_JABBNT010000001.1"/>
</dbReference>
<dbReference type="EMBL" id="JABBNT010000001">
    <property type="protein sequence ID" value="NMM43475.1"/>
    <property type="molecule type" value="Genomic_DNA"/>
</dbReference>
<organism evidence="1 2">
    <name type="scientific">Pacificispira spongiicola</name>
    <dbReference type="NCBI Taxonomy" id="2729598"/>
    <lineage>
        <taxon>Bacteria</taxon>
        <taxon>Pseudomonadati</taxon>
        <taxon>Pseudomonadota</taxon>
        <taxon>Alphaproteobacteria</taxon>
        <taxon>Rhodospirillales</taxon>
        <taxon>Rhodospirillaceae</taxon>
        <taxon>Pacificispira</taxon>
    </lineage>
</organism>
<proteinExistence type="predicted"/>
<reference evidence="1 2" key="1">
    <citation type="submission" date="2020-04" db="EMBL/GenBank/DDBJ databases">
        <title>Rhodospirillaceae bacterium KN72 isolated from deep sea.</title>
        <authorList>
            <person name="Zhang D.-C."/>
        </authorList>
    </citation>
    <scope>NUCLEOTIDE SEQUENCE [LARGE SCALE GENOMIC DNA]</scope>
    <source>
        <strain evidence="1 2">KN72</strain>
    </source>
</reference>
<name>A0A7Y0HDB1_9PROT</name>
<dbReference type="Proteomes" id="UP000539372">
    <property type="component" value="Unassembled WGS sequence"/>
</dbReference>
<dbReference type="AlphaFoldDB" id="A0A7Y0HDB1"/>